<evidence type="ECO:0000313" key="4">
    <source>
        <dbReference type="Proteomes" id="UP000799429"/>
    </source>
</evidence>
<dbReference type="AlphaFoldDB" id="A0A9P4S9G3"/>
<dbReference type="OrthoDB" id="48988at2759"/>
<proteinExistence type="predicted"/>
<dbReference type="Pfam" id="PF03446">
    <property type="entry name" value="NAD_binding_2"/>
    <property type="match status" value="1"/>
</dbReference>
<evidence type="ECO:0000259" key="2">
    <source>
        <dbReference type="Pfam" id="PF14833"/>
    </source>
</evidence>
<dbReference type="SUPFAM" id="SSF51735">
    <property type="entry name" value="NAD(P)-binding Rossmann-fold domains"/>
    <property type="match status" value="1"/>
</dbReference>
<dbReference type="GO" id="GO:0050661">
    <property type="term" value="F:NADP binding"/>
    <property type="evidence" value="ECO:0007669"/>
    <property type="project" value="InterPro"/>
</dbReference>
<dbReference type="Proteomes" id="UP000799429">
    <property type="component" value="Unassembled WGS sequence"/>
</dbReference>
<dbReference type="GO" id="GO:0051287">
    <property type="term" value="F:NAD binding"/>
    <property type="evidence" value="ECO:0007669"/>
    <property type="project" value="InterPro"/>
</dbReference>
<gene>
    <name evidence="3" type="ORF">M501DRAFT_1011978</name>
</gene>
<dbReference type="EMBL" id="MU006097">
    <property type="protein sequence ID" value="KAF2838446.1"/>
    <property type="molecule type" value="Genomic_DNA"/>
</dbReference>
<organism evidence="3 4">
    <name type="scientific">Patellaria atrata CBS 101060</name>
    <dbReference type="NCBI Taxonomy" id="1346257"/>
    <lineage>
        <taxon>Eukaryota</taxon>
        <taxon>Fungi</taxon>
        <taxon>Dikarya</taxon>
        <taxon>Ascomycota</taxon>
        <taxon>Pezizomycotina</taxon>
        <taxon>Dothideomycetes</taxon>
        <taxon>Dothideomycetes incertae sedis</taxon>
        <taxon>Patellariales</taxon>
        <taxon>Patellariaceae</taxon>
        <taxon>Patellaria</taxon>
    </lineage>
</organism>
<keyword evidence="4" id="KW-1185">Reference proteome</keyword>
<dbReference type="Gene3D" id="1.10.1040.10">
    <property type="entry name" value="N-(1-d-carboxylethyl)-l-norvaline Dehydrogenase, domain 2"/>
    <property type="match status" value="2"/>
</dbReference>
<reference evidence="3" key="1">
    <citation type="journal article" date="2020" name="Stud. Mycol.">
        <title>101 Dothideomycetes genomes: a test case for predicting lifestyles and emergence of pathogens.</title>
        <authorList>
            <person name="Haridas S."/>
            <person name="Albert R."/>
            <person name="Binder M."/>
            <person name="Bloem J."/>
            <person name="Labutti K."/>
            <person name="Salamov A."/>
            <person name="Andreopoulos B."/>
            <person name="Baker S."/>
            <person name="Barry K."/>
            <person name="Bills G."/>
            <person name="Bluhm B."/>
            <person name="Cannon C."/>
            <person name="Castanera R."/>
            <person name="Culley D."/>
            <person name="Daum C."/>
            <person name="Ezra D."/>
            <person name="Gonzalez J."/>
            <person name="Henrissat B."/>
            <person name="Kuo A."/>
            <person name="Liang C."/>
            <person name="Lipzen A."/>
            <person name="Lutzoni F."/>
            <person name="Magnuson J."/>
            <person name="Mondo S."/>
            <person name="Nolan M."/>
            <person name="Ohm R."/>
            <person name="Pangilinan J."/>
            <person name="Park H.-J."/>
            <person name="Ramirez L."/>
            <person name="Alfaro M."/>
            <person name="Sun H."/>
            <person name="Tritt A."/>
            <person name="Yoshinaga Y."/>
            <person name="Zwiers L.-H."/>
            <person name="Turgeon B."/>
            <person name="Goodwin S."/>
            <person name="Spatafora J."/>
            <person name="Crous P."/>
            <person name="Grigoriev I."/>
        </authorList>
    </citation>
    <scope>NUCLEOTIDE SEQUENCE</scope>
    <source>
        <strain evidence="3">CBS 101060</strain>
    </source>
</reference>
<dbReference type="InterPro" id="IPR013328">
    <property type="entry name" value="6PGD_dom2"/>
</dbReference>
<name>A0A9P4S9G3_9PEZI</name>
<feature type="domain" description="3-hydroxyisobutyrate dehydrogenase-like NAD-binding" evidence="2">
    <location>
        <begin position="321"/>
        <end position="445"/>
    </location>
</feature>
<dbReference type="InterPro" id="IPR008927">
    <property type="entry name" value="6-PGluconate_DH-like_C_sf"/>
</dbReference>
<dbReference type="PANTHER" id="PTHR43060">
    <property type="entry name" value="3-HYDROXYISOBUTYRATE DEHYDROGENASE-LIKE 1, MITOCHONDRIAL-RELATED"/>
    <property type="match status" value="1"/>
</dbReference>
<evidence type="ECO:0000313" key="3">
    <source>
        <dbReference type="EMBL" id="KAF2838446.1"/>
    </source>
</evidence>
<dbReference type="Pfam" id="PF14833">
    <property type="entry name" value="NAD_binding_11"/>
    <property type="match status" value="2"/>
</dbReference>
<feature type="domain" description="6-phosphogluconate dehydrogenase NADP-binding" evidence="1">
    <location>
        <begin position="8"/>
        <end position="170"/>
    </location>
</feature>
<dbReference type="SUPFAM" id="SSF48179">
    <property type="entry name" value="6-phosphogluconate dehydrogenase C-terminal domain-like"/>
    <property type="match status" value="2"/>
</dbReference>
<sequence length="448" mass="47764">MSSVKPVIGFCGLGAMGLGMATNLVKLGYPVKGYDVFSKSVERFEAAGGLAVTSLSDSAAESMYYICMVATAAQAETAMFETYNSRLTTGLSVALPKGATFLLCSTVPAAYAQSVERKLKEIGRDDILFIDSPVSGGAARAANGTLSIMAGGSDAAINQGKTILSEMADTKKLYIVRGGVGAGSNMKMVHQVLAAIHILSVSEAMGAAARFGLNARVVKGAIINSDSWSWMFENRVLRILEEDYFPGVSALTIILKDVGIITSMARLEQFPTPLSSISEQVYLSGLSQGYGPNDDSGMVRIYYPDPVLKVNSEVSSEEQDHHIKLVLNMLMGIYICAASEAIGFAHHLGLPLDQFFELVNDAAGGSKMFRKCGGAMIRAIKGEESVLDYSSVGDLRSICEKMSAVVDEMRRVNCPAYLATGALNLLLLAQKRSGPNATVENVLKIWNV</sequence>
<dbReference type="InterPro" id="IPR006115">
    <property type="entry name" value="6PGDH_NADP-bd"/>
</dbReference>
<dbReference type="PANTHER" id="PTHR43060:SF17">
    <property type="entry name" value="L-THREONATE DEHYDROGENASE"/>
    <property type="match status" value="1"/>
</dbReference>
<accession>A0A9P4S9G3</accession>
<evidence type="ECO:0000259" key="1">
    <source>
        <dbReference type="Pfam" id="PF03446"/>
    </source>
</evidence>
<dbReference type="InterPro" id="IPR036291">
    <property type="entry name" value="NAD(P)-bd_dom_sf"/>
</dbReference>
<feature type="domain" description="3-hydroxyisobutyrate dehydrogenase-like NAD-binding" evidence="2">
    <location>
        <begin position="181"/>
        <end position="302"/>
    </location>
</feature>
<comment type="caution">
    <text evidence="3">The sequence shown here is derived from an EMBL/GenBank/DDBJ whole genome shotgun (WGS) entry which is preliminary data.</text>
</comment>
<dbReference type="Gene3D" id="3.40.50.720">
    <property type="entry name" value="NAD(P)-binding Rossmann-like Domain"/>
    <property type="match status" value="1"/>
</dbReference>
<protein>
    <submittedName>
        <fullName evidence="3">Oxidoreductase</fullName>
    </submittedName>
</protein>
<dbReference type="InterPro" id="IPR029154">
    <property type="entry name" value="HIBADH-like_NADP-bd"/>
</dbReference>